<feature type="repeat" description="TPR" evidence="3">
    <location>
        <begin position="519"/>
        <end position="552"/>
    </location>
</feature>
<dbReference type="SMART" id="SM00386">
    <property type="entry name" value="HAT"/>
    <property type="match status" value="6"/>
</dbReference>
<dbReference type="SUPFAM" id="SSF52467">
    <property type="entry name" value="DHS-like NAD/FAD-binding domain"/>
    <property type="match status" value="1"/>
</dbReference>
<dbReference type="PANTHER" id="PTHR45586:SF1">
    <property type="entry name" value="LIPOPOLYSACCHARIDE ASSEMBLY PROTEIN B"/>
    <property type="match status" value="1"/>
</dbReference>
<dbReference type="Pfam" id="PF14559">
    <property type="entry name" value="TPR_19"/>
    <property type="match status" value="1"/>
</dbReference>
<dbReference type="GO" id="GO:0006396">
    <property type="term" value="P:RNA processing"/>
    <property type="evidence" value="ECO:0007669"/>
    <property type="project" value="InterPro"/>
</dbReference>
<dbReference type="InterPro" id="IPR003107">
    <property type="entry name" value="HAT"/>
</dbReference>
<dbReference type="SUPFAM" id="SSF48452">
    <property type="entry name" value="TPR-like"/>
    <property type="match status" value="1"/>
</dbReference>
<dbReference type="InterPro" id="IPR029035">
    <property type="entry name" value="DHS-like_NAD/FAD-binding_dom"/>
</dbReference>
<dbReference type="EMBL" id="FNTY01000002">
    <property type="protein sequence ID" value="SEE86876.1"/>
    <property type="molecule type" value="Genomic_DNA"/>
</dbReference>
<sequence length="602" mass="68688">MRYAGSYPIVFNWTIDAPQGWHYDTRLSHSIHGRMMTHIEVQEWTLEGVLDELARIDNSMHDRHFAFILGSGASFSSNIPTGKDLAQRWLTDLHLRECKSGATVEEWTKTCDIVSGGLTFESAAEFYPQIFERRFRGDRESGYAELEKHMDGKSPSLGYTLLAEIIQETRHKVVVTTNFDNLVADALSMHAHQSPLVVAHESLVGFVRPQLRRPLVAKIHRDLYFNPINDQVGVSNLEEGWKHALKKLFQYFTPIVVGYGGNDGSLMGLLNALELGDIAGRMIWCYRDGSPPPILAHEVLIKHEGIKVQIPGFDEFMLQLAAKLVPDFDLGRISERTEDLGKKSAERYRKQADQLMKSLAQGTQEQLNTRKVMAQSVQSRRSWWAWELEAAAQLDPVEAEKIYMQGLSQFPDSPELHYNFAIFLSRIKKDPDAAKLMYQKVLELAPEDSDAIYNYAQLIFEHDKDFDKALALVERAMALAPEDPDAFGLYAEILSEKKDFSRAGDVYRKAVRKFPDNAEILLSYANFLSDSLEEYERADKFYKKALEIEPDSLTCILHYSKFLAFQYDKPDQAELLFQRAFKVDPNDSALKEAYAGFLKMQE</sequence>
<dbReference type="Pfam" id="PF13181">
    <property type="entry name" value="TPR_8"/>
    <property type="match status" value="1"/>
</dbReference>
<organism evidence="4 5">
    <name type="scientific">Pseudomonas migulae</name>
    <dbReference type="NCBI Taxonomy" id="78543"/>
    <lineage>
        <taxon>Bacteria</taxon>
        <taxon>Pseudomonadati</taxon>
        <taxon>Pseudomonadota</taxon>
        <taxon>Gammaproteobacteria</taxon>
        <taxon>Pseudomonadales</taxon>
        <taxon>Pseudomonadaceae</taxon>
        <taxon>Pseudomonas</taxon>
    </lineage>
</organism>
<evidence type="ECO:0000256" key="1">
    <source>
        <dbReference type="ARBA" id="ARBA00022737"/>
    </source>
</evidence>
<dbReference type="InterPro" id="IPR011990">
    <property type="entry name" value="TPR-like_helical_dom_sf"/>
</dbReference>
<evidence type="ECO:0000313" key="4">
    <source>
        <dbReference type="EMBL" id="SEE86876.1"/>
    </source>
</evidence>
<accession>A0A1H5MC30</accession>
<name>A0A1H5MC30_9PSED</name>
<reference evidence="4 5" key="1">
    <citation type="submission" date="2016-10" db="EMBL/GenBank/DDBJ databases">
        <authorList>
            <person name="de Groot N.N."/>
        </authorList>
    </citation>
    <scope>NUCLEOTIDE SEQUENCE [LARGE SCALE GENOMIC DNA]</scope>
    <source>
        <strain evidence="4 5">BS3662</strain>
    </source>
</reference>
<keyword evidence="1" id="KW-0677">Repeat</keyword>
<dbReference type="SMART" id="SM00028">
    <property type="entry name" value="TPR"/>
    <property type="match status" value="5"/>
</dbReference>
<gene>
    <name evidence="4" type="ORF">SAMN04490194_4629</name>
</gene>
<dbReference type="InterPro" id="IPR051012">
    <property type="entry name" value="CellSynth/LPSAsmb/PSIAsmb"/>
</dbReference>
<dbReference type="Gene3D" id="3.40.50.1220">
    <property type="entry name" value="TPP-binding domain"/>
    <property type="match status" value="1"/>
</dbReference>
<protein>
    <submittedName>
        <fullName evidence="4">Tfp pilus assembly protein PilF</fullName>
    </submittedName>
</protein>
<dbReference type="InterPro" id="IPR019734">
    <property type="entry name" value="TPR_rpt"/>
</dbReference>
<evidence type="ECO:0000256" key="3">
    <source>
        <dbReference type="PROSITE-ProRule" id="PRU00339"/>
    </source>
</evidence>
<dbReference type="PANTHER" id="PTHR45586">
    <property type="entry name" value="TPR REPEAT-CONTAINING PROTEIN PA4667"/>
    <property type="match status" value="1"/>
</dbReference>
<evidence type="ECO:0000313" key="5">
    <source>
        <dbReference type="Proteomes" id="UP000198985"/>
    </source>
</evidence>
<dbReference type="Gene3D" id="1.25.40.10">
    <property type="entry name" value="Tetratricopeptide repeat domain"/>
    <property type="match status" value="2"/>
</dbReference>
<dbReference type="Proteomes" id="UP000198985">
    <property type="component" value="Unassembled WGS sequence"/>
</dbReference>
<dbReference type="AlphaFoldDB" id="A0A1H5MC30"/>
<evidence type="ECO:0000256" key="2">
    <source>
        <dbReference type="ARBA" id="ARBA00022803"/>
    </source>
</evidence>
<dbReference type="PROSITE" id="PS50005">
    <property type="entry name" value="TPR"/>
    <property type="match status" value="1"/>
</dbReference>
<keyword evidence="2 3" id="KW-0802">TPR repeat</keyword>
<dbReference type="Pfam" id="PF13289">
    <property type="entry name" value="SIR2_2"/>
    <property type="match status" value="1"/>
</dbReference>
<proteinExistence type="predicted"/>